<accession>A0ABW3CH48</accession>
<reference evidence="2" key="1">
    <citation type="journal article" date="2019" name="Int. J. Syst. Evol. Microbiol.">
        <title>The Global Catalogue of Microorganisms (GCM) 10K type strain sequencing project: providing services to taxonomists for standard genome sequencing and annotation.</title>
        <authorList>
            <consortium name="The Broad Institute Genomics Platform"/>
            <consortium name="The Broad Institute Genome Sequencing Center for Infectious Disease"/>
            <person name="Wu L."/>
            <person name="Ma J."/>
        </authorList>
    </citation>
    <scope>NUCLEOTIDE SEQUENCE [LARGE SCALE GENOMIC DNA]</scope>
    <source>
        <strain evidence="2">JCM 31696</strain>
    </source>
</reference>
<keyword evidence="2" id="KW-1185">Reference proteome</keyword>
<dbReference type="EMBL" id="JBHTIR010002000">
    <property type="protein sequence ID" value="MFD0853245.1"/>
    <property type="molecule type" value="Genomic_DNA"/>
</dbReference>
<sequence length="62" mass="6741">MSGSVQRDAAAIREKWFGRALSTRPADRPAAEAAISGLYRSVGLDPPRFHWVSSPLMAVETV</sequence>
<evidence type="ECO:0000313" key="2">
    <source>
        <dbReference type="Proteomes" id="UP001597083"/>
    </source>
</evidence>
<proteinExistence type="predicted"/>
<dbReference type="Proteomes" id="UP001597083">
    <property type="component" value="Unassembled WGS sequence"/>
</dbReference>
<comment type="caution">
    <text evidence="1">The sequence shown here is derived from an EMBL/GenBank/DDBJ whole genome shotgun (WGS) entry which is preliminary data.</text>
</comment>
<feature type="non-terminal residue" evidence="1">
    <location>
        <position position="62"/>
    </location>
</feature>
<gene>
    <name evidence="1" type="ORF">ACFQ07_13475</name>
</gene>
<evidence type="ECO:0000313" key="1">
    <source>
        <dbReference type="EMBL" id="MFD0853245.1"/>
    </source>
</evidence>
<name>A0ABW3CH48_9ACTN</name>
<protein>
    <submittedName>
        <fullName evidence="1">Uncharacterized protein</fullName>
    </submittedName>
</protein>
<organism evidence="1 2">
    <name type="scientific">Actinomadura adrarensis</name>
    <dbReference type="NCBI Taxonomy" id="1819600"/>
    <lineage>
        <taxon>Bacteria</taxon>
        <taxon>Bacillati</taxon>
        <taxon>Actinomycetota</taxon>
        <taxon>Actinomycetes</taxon>
        <taxon>Streptosporangiales</taxon>
        <taxon>Thermomonosporaceae</taxon>
        <taxon>Actinomadura</taxon>
    </lineage>
</organism>